<evidence type="ECO:0000256" key="5">
    <source>
        <dbReference type="ARBA" id="ARBA00023204"/>
    </source>
</evidence>
<dbReference type="Proteomes" id="UP000176914">
    <property type="component" value="Unassembled WGS sequence"/>
</dbReference>
<feature type="domain" description="HhH-GPD" evidence="6">
    <location>
        <begin position="50"/>
        <end position="204"/>
    </location>
</feature>
<keyword evidence="5" id="KW-0234">DNA repair</keyword>
<dbReference type="InterPro" id="IPR003265">
    <property type="entry name" value="HhH-GPD_domain"/>
</dbReference>
<dbReference type="Gene3D" id="1.10.1670.40">
    <property type="match status" value="1"/>
</dbReference>
<evidence type="ECO:0000256" key="4">
    <source>
        <dbReference type="ARBA" id="ARBA00022763"/>
    </source>
</evidence>
<accession>A0A1F6E5K7</accession>
<gene>
    <name evidence="7" type="ORF">A3C20_01425</name>
</gene>
<dbReference type="GO" id="GO:0008725">
    <property type="term" value="F:DNA-3-methyladenine glycosylase activity"/>
    <property type="evidence" value="ECO:0007669"/>
    <property type="project" value="TreeGrafter"/>
</dbReference>
<evidence type="ECO:0000256" key="2">
    <source>
        <dbReference type="ARBA" id="ARBA00010817"/>
    </source>
</evidence>
<proteinExistence type="inferred from homology"/>
<dbReference type="SMART" id="SM00478">
    <property type="entry name" value="ENDO3c"/>
    <property type="match status" value="1"/>
</dbReference>
<comment type="similarity">
    <text evidence="2">Belongs to the alkylbase DNA glycosidase AlkA family.</text>
</comment>
<evidence type="ECO:0000313" key="8">
    <source>
        <dbReference type="Proteomes" id="UP000176914"/>
    </source>
</evidence>
<dbReference type="PANTHER" id="PTHR43003">
    <property type="entry name" value="DNA-3-METHYLADENINE GLYCOSYLASE"/>
    <property type="match status" value="1"/>
</dbReference>
<dbReference type="PANTHER" id="PTHR43003:SF5">
    <property type="entry name" value="DNA-3-METHYLADENINE GLYCOSYLASE"/>
    <property type="match status" value="1"/>
</dbReference>
<dbReference type="CDD" id="cd00056">
    <property type="entry name" value="ENDO3c"/>
    <property type="match status" value="1"/>
</dbReference>
<dbReference type="GO" id="GO:0006307">
    <property type="term" value="P:DNA alkylation repair"/>
    <property type="evidence" value="ECO:0007669"/>
    <property type="project" value="TreeGrafter"/>
</dbReference>
<dbReference type="InterPro" id="IPR011257">
    <property type="entry name" value="DNA_glycosylase"/>
</dbReference>
<dbReference type="GO" id="GO:0043916">
    <property type="term" value="F:DNA-7-methylguanine glycosylase activity"/>
    <property type="evidence" value="ECO:0007669"/>
    <property type="project" value="TreeGrafter"/>
</dbReference>
<comment type="caution">
    <text evidence="7">The sequence shown here is derived from an EMBL/GenBank/DDBJ whole genome shotgun (WGS) entry which is preliminary data.</text>
</comment>
<organism evidence="7 8">
    <name type="scientific">Candidatus Kaiserbacteria bacterium RIFCSPHIGHO2_02_FULL_55_25</name>
    <dbReference type="NCBI Taxonomy" id="1798498"/>
    <lineage>
        <taxon>Bacteria</taxon>
        <taxon>Candidatus Kaiseribacteriota</taxon>
    </lineage>
</organism>
<dbReference type="EMBL" id="MFLL01000024">
    <property type="protein sequence ID" value="OGG68985.1"/>
    <property type="molecule type" value="Genomic_DNA"/>
</dbReference>
<evidence type="ECO:0000256" key="1">
    <source>
        <dbReference type="ARBA" id="ARBA00000086"/>
    </source>
</evidence>
<comment type="catalytic activity">
    <reaction evidence="1">
        <text>Hydrolysis of alkylated DNA, releasing 3-methyladenine, 3-methylguanine, 7-methylguanine and 7-methyladenine.</text>
        <dbReference type="EC" id="3.2.2.21"/>
    </reaction>
</comment>
<keyword evidence="4" id="KW-0227">DNA damage</keyword>
<evidence type="ECO:0000259" key="6">
    <source>
        <dbReference type="SMART" id="SM00478"/>
    </source>
</evidence>
<dbReference type="FunFam" id="1.10.340.30:FF:000004">
    <property type="entry name" value="DNA-3-methyladenine glycosylase II"/>
    <property type="match status" value="1"/>
</dbReference>
<reference evidence="7 8" key="1">
    <citation type="journal article" date="2016" name="Nat. Commun.">
        <title>Thousands of microbial genomes shed light on interconnected biogeochemical processes in an aquifer system.</title>
        <authorList>
            <person name="Anantharaman K."/>
            <person name="Brown C.T."/>
            <person name="Hug L.A."/>
            <person name="Sharon I."/>
            <person name="Castelle C.J."/>
            <person name="Probst A.J."/>
            <person name="Thomas B.C."/>
            <person name="Singh A."/>
            <person name="Wilkins M.J."/>
            <person name="Karaoz U."/>
            <person name="Brodie E.L."/>
            <person name="Williams K.H."/>
            <person name="Hubbard S.S."/>
            <person name="Banfield J.F."/>
        </authorList>
    </citation>
    <scope>NUCLEOTIDE SEQUENCE [LARGE SCALE GENOMIC DNA]</scope>
</reference>
<dbReference type="AlphaFoldDB" id="A0A1F6E5K7"/>
<evidence type="ECO:0000313" key="7">
    <source>
        <dbReference type="EMBL" id="OGG68985.1"/>
    </source>
</evidence>
<dbReference type="GO" id="GO:0006285">
    <property type="term" value="P:base-excision repair, AP site formation"/>
    <property type="evidence" value="ECO:0007669"/>
    <property type="project" value="TreeGrafter"/>
</dbReference>
<dbReference type="GO" id="GO:0032131">
    <property type="term" value="F:alkylated DNA binding"/>
    <property type="evidence" value="ECO:0007669"/>
    <property type="project" value="TreeGrafter"/>
</dbReference>
<name>A0A1F6E5K7_9BACT</name>
<sequence>MRKIDFAESIRAIRRDKKLAAVVKKHGPLDLTRYHSKQRGIFHALLRSIVYQQISGKAAASILARVEMLYPKGKPTPQLVLKTLAGKLRTAGLSAQKVSYVKDLAKRFLDGTIDEKRFPAMTSAEIIEHLVQVKGIGVWTAHMLLIFTLYRPDILPVGDLGIRKGFQLVYKLRTLPDAKKMEMLARPWRSHATAASWYLWRVADEAKPQKKA</sequence>
<evidence type="ECO:0000256" key="3">
    <source>
        <dbReference type="ARBA" id="ARBA00012000"/>
    </source>
</evidence>
<dbReference type="Pfam" id="PF00730">
    <property type="entry name" value="HhH-GPD"/>
    <property type="match status" value="1"/>
</dbReference>
<dbReference type="GO" id="GO:0032993">
    <property type="term" value="C:protein-DNA complex"/>
    <property type="evidence" value="ECO:0007669"/>
    <property type="project" value="TreeGrafter"/>
</dbReference>
<dbReference type="SUPFAM" id="SSF48150">
    <property type="entry name" value="DNA-glycosylase"/>
    <property type="match status" value="1"/>
</dbReference>
<dbReference type="EC" id="3.2.2.21" evidence="3"/>
<protein>
    <recommendedName>
        <fullName evidence="3">DNA-3-methyladenine glycosylase II</fullName>
        <ecNumber evidence="3">3.2.2.21</ecNumber>
    </recommendedName>
</protein>
<dbReference type="Gene3D" id="1.10.340.30">
    <property type="entry name" value="Hypothetical protein, domain 2"/>
    <property type="match status" value="1"/>
</dbReference>
<dbReference type="InterPro" id="IPR051912">
    <property type="entry name" value="Alkylbase_DNA_Glycosylase/TA"/>
</dbReference>